<comment type="caution">
    <text evidence="23">The sequence shown here is derived from an EMBL/GenBank/DDBJ whole genome shotgun (WGS) entry which is preliminary data.</text>
</comment>
<comment type="function">
    <text evidence="17">Transports the metallophore pseudopaline, which is involved in the acquisition of nickel and zinc, and thus enables bacterial growth inside the host, where metal access is limited. Is probably involved in the import of pseudopaline-metal complexes.</text>
</comment>
<keyword evidence="9" id="KW-0864">Zinc transport</keyword>
<dbReference type="RefSeq" id="WP_131179827.1">
    <property type="nucleotide sequence ID" value="NZ_QJUI01000007.1"/>
</dbReference>
<dbReference type="Gene3D" id="2.40.170.20">
    <property type="entry name" value="TonB-dependent receptor, beta-barrel domain"/>
    <property type="match status" value="1"/>
</dbReference>
<dbReference type="InterPro" id="IPR011662">
    <property type="entry name" value="Secretin/TonB_short_N"/>
</dbReference>
<keyword evidence="8" id="KW-0732">Signal</keyword>
<keyword evidence="11" id="KW-0406">Ion transport</keyword>
<dbReference type="InterPro" id="IPR039426">
    <property type="entry name" value="TonB-dep_rcpt-like"/>
</dbReference>
<comment type="subcellular location">
    <subcellularLocation>
        <location evidence="1 19">Cell outer membrane</location>
        <topology evidence="1 19">Multi-pass membrane protein</topology>
    </subcellularLocation>
</comment>
<evidence type="ECO:0000256" key="3">
    <source>
        <dbReference type="ARBA" id="ARBA00022448"/>
    </source>
</evidence>
<dbReference type="OrthoDB" id="127311at2"/>
<dbReference type="SUPFAM" id="SSF56935">
    <property type="entry name" value="Porins"/>
    <property type="match status" value="1"/>
</dbReference>
<feature type="region of interest" description="Disordered" evidence="21">
    <location>
        <begin position="356"/>
        <end position="375"/>
    </location>
</feature>
<dbReference type="EMBL" id="QJUI01000007">
    <property type="protein sequence ID" value="TBU80757.1"/>
    <property type="molecule type" value="Genomic_DNA"/>
</dbReference>
<dbReference type="InterPro" id="IPR037066">
    <property type="entry name" value="Plug_dom_sf"/>
</dbReference>
<keyword evidence="7 19" id="KW-0812">Transmembrane</keyword>
<keyword evidence="3 19" id="KW-0813">Transport</keyword>
<dbReference type="PROSITE" id="PS52016">
    <property type="entry name" value="TONB_DEPENDENT_REC_3"/>
    <property type="match status" value="1"/>
</dbReference>
<keyword evidence="4 19" id="KW-1134">Transmembrane beta strand</keyword>
<dbReference type="SMART" id="SM00965">
    <property type="entry name" value="STN"/>
    <property type="match status" value="1"/>
</dbReference>
<keyword evidence="6" id="KW-0533">Nickel</keyword>
<protein>
    <recommendedName>
        <fullName evidence="18">Metal-pseudopaline receptor CntO</fullName>
    </recommendedName>
</protein>
<dbReference type="PANTHER" id="PTHR32552">
    <property type="entry name" value="FERRICHROME IRON RECEPTOR-RELATED"/>
    <property type="match status" value="1"/>
</dbReference>
<comment type="similarity">
    <text evidence="2 19 20">Belongs to the TonB-dependent receptor family.</text>
</comment>
<evidence type="ECO:0000256" key="12">
    <source>
        <dbReference type="ARBA" id="ARBA00023077"/>
    </source>
</evidence>
<keyword evidence="12 20" id="KW-0798">TonB box</keyword>
<evidence type="ECO:0000256" key="9">
    <source>
        <dbReference type="ARBA" id="ARBA00022906"/>
    </source>
</evidence>
<evidence type="ECO:0000259" key="22">
    <source>
        <dbReference type="SMART" id="SM00965"/>
    </source>
</evidence>
<dbReference type="GO" id="GO:0009279">
    <property type="term" value="C:cell outer membrane"/>
    <property type="evidence" value="ECO:0007669"/>
    <property type="project" value="UniProtKB-SubCell"/>
</dbReference>
<evidence type="ECO:0000256" key="7">
    <source>
        <dbReference type="ARBA" id="ARBA00022692"/>
    </source>
</evidence>
<dbReference type="Gene3D" id="3.55.50.30">
    <property type="match status" value="1"/>
</dbReference>
<evidence type="ECO:0000256" key="16">
    <source>
        <dbReference type="ARBA" id="ARBA00023237"/>
    </source>
</evidence>
<dbReference type="Pfam" id="PF00593">
    <property type="entry name" value="TonB_dep_Rec_b-barrel"/>
    <property type="match status" value="1"/>
</dbReference>
<dbReference type="InterPro" id="IPR012910">
    <property type="entry name" value="Plug_dom"/>
</dbReference>
<keyword evidence="5" id="KW-0410">Iron transport</keyword>
<evidence type="ECO:0000256" key="10">
    <source>
        <dbReference type="ARBA" id="ARBA00023004"/>
    </source>
</evidence>
<gene>
    <name evidence="23" type="ORF">DNK06_09700</name>
</gene>
<evidence type="ECO:0000256" key="17">
    <source>
        <dbReference type="ARBA" id="ARBA00056786"/>
    </source>
</evidence>
<evidence type="ECO:0000256" key="8">
    <source>
        <dbReference type="ARBA" id="ARBA00022729"/>
    </source>
</evidence>
<dbReference type="Pfam" id="PF07715">
    <property type="entry name" value="Plug"/>
    <property type="match status" value="1"/>
</dbReference>
<evidence type="ECO:0000256" key="5">
    <source>
        <dbReference type="ARBA" id="ARBA00022496"/>
    </source>
</evidence>
<evidence type="ECO:0000313" key="23">
    <source>
        <dbReference type="EMBL" id="TBU80757.1"/>
    </source>
</evidence>
<evidence type="ECO:0000256" key="11">
    <source>
        <dbReference type="ARBA" id="ARBA00023065"/>
    </source>
</evidence>
<proteinExistence type="inferred from homology"/>
<keyword evidence="24" id="KW-1185">Reference proteome</keyword>
<evidence type="ECO:0000256" key="4">
    <source>
        <dbReference type="ARBA" id="ARBA00022452"/>
    </source>
</evidence>
<evidence type="ECO:0000256" key="18">
    <source>
        <dbReference type="ARBA" id="ARBA00072467"/>
    </source>
</evidence>
<evidence type="ECO:0000313" key="24">
    <source>
        <dbReference type="Proteomes" id="UP000292302"/>
    </source>
</evidence>
<evidence type="ECO:0000256" key="19">
    <source>
        <dbReference type="PROSITE-ProRule" id="PRU01360"/>
    </source>
</evidence>
<feature type="domain" description="Secretin/TonB short N-terminal" evidence="22">
    <location>
        <begin position="66"/>
        <end position="116"/>
    </location>
</feature>
<keyword evidence="14 19" id="KW-0472">Membrane</keyword>
<dbReference type="CDD" id="cd01347">
    <property type="entry name" value="ligand_gated_channel"/>
    <property type="match status" value="1"/>
</dbReference>
<dbReference type="FunFam" id="2.170.130.10:FF:000001">
    <property type="entry name" value="Catecholate siderophore TonB-dependent receptor"/>
    <property type="match status" value="1"/>
</dbReference>
<dbReference type="PANTHER" id="PTHR32552:SF68">
    <property type="entry name" value="FERRICHROME OUTER MEMBRANE TRANSPORTER_PHAGE RECEPTOR"/>
    <property type="match status" value="1"/>
</dbReference>
<organism evidence="23 24">
    <name type="scientific">Phytopseudomonas daroniae</name>
    <dbReference type="NCBI Taxonomy" id="2487519"/>
    <lineage>
        <taxon>Bacteria</taxon>
        <taxon>Pseudomonadati</taxon>
        <taxon>Pseudomonadota</taxon>
        <taxon>Gammaproteobacteria</taxon>
        <taxon>Pseudomonadales</taxon>
        <taxon>Pseudomonadaceae</taxon>
        <taxon>Phytopseudomonas</taxon>
    </lineage>
</organism>
<dbReference type="NCBIfam" id="TIGR01783">
    <property type="entry name" value="TonB-siderophor"/>
    <property type="match status" value="1"/>
</dbReference>
<evidence type="ECO:0000256" key="6">
    <source>
        <dbReference type="ARBA" id="ARBA00022596"/>
    </source>
</evidence>
<dbReference type="Proteomes" id="UP000292302">
    <property type="component" value="Unassembled WGS sequence"/>
</dbReference>
<keyword evidence="15 23" id="KW-0675">Receptor</keyword>
<dbReference type="FunFam" id="2.40.170.20:FF:000005">
    <property type="entry name" value="TonB-dependent siderophore receptor"/>
    <property type="match status" value="1"/>
</dbReference>
<dbReference type="GO" id="GO:0015344">
    <property type="term" value="F:siderophore uptake transmembrane transporter activity"/>
    <property type="evidence" value="ECO:0007669"/>
    <property type="project" value="TreeGrafter"/>
</dbReference>
<dbReference type="Pfam" id="PF07660">
    <property type="entry name" value="STN"/>
    <property type="match status" value="1"/>
</dbReference>
<dbReference type="GO" id="GO:0038023">
    <property type="term" value="F:signaling receptor activity"/>
    <property type="evidence" value="ECO:0007669"/>
    <property type="project" value="InterPro"/>
</dbReference>
<dbReference type="GO" id="GO:0015675">
    <property type="term" value="P:nickel cation transport"/>
    <property type="evidence" value="ECO:0007669"/>
    <property type="project" value="UniProtKB-KW"/>
</dbReference>
<evidence type="ECO:0000256" key="13">
    <source>
        <dbReference type="ARBA" id="ARBA00023112"/>
    </source>
</evidence>
<keyword evidence="10" id="KW-0408">Iron</keyword>
<dbReference type="InterPro" id="IPR000531">
    <property type="entry name" value="Beta-barrel_TonB"/>
</dbReference>
<dbReference type="GO" id="GO:0006829">
    <property type="term" value="P:zinc ion transport"/>
    <property type="evidence" value="ECO:0007669"/>
    <property type="project" value="UniProtKB-KW"/>
</dbReference>
<evidence type="ECO:0000256" key="20">
    <source>
        <dbReference type="RuleBase" id="RU003357"/>
    </source>
</evidence>
<evidence type="ECO:0000256" key="14">
    <source>
        <dbReference type="ARBA" id="ARBA00023136"/>
    </source>
</evidence>
<keyword evidence="13" id="KW-0921">Nickel transport</keyword>
<keyword evidence="16 19" id="KW-0998">Cell outer membrane</keyword>
<evidence type="ECO:0000256" key="21">
    <source>
        <dbReference type="SAM" id="MobiDB-lite"/>
    </source>
</evidence>
<name>A0A4Q9QMF8_9GAMM</name>
<evidence type="ECO:0000256" key="2">
    <source>
        <dbReference type="ARBA" id="ARBA00009810"/>
    </source>
</evidence>
<dbReference type="InterPro" id="IPR010105">
    <property type="entry name" value="TonB_sidphr_rcpt"/>
</dbReference>
<sequence length="812" mass="88872">MHADQRRQPNIQRRFPPLALALRLGLSGVLCLPIAALQAQSEVLRFEIPAGPLDQALGRYARQAGVALSYDAAQVRGRDSQGLQGSYSLDDGFARLLQGSGLSARRSADGYVLEVAPAGPSLLPETRIDAGAYQESAWDPVDGYVAKRSASASKTDTPLSEIPQTVNVVTREQIQAQGAQNLTEAVRYTPGVIASFGDSDSRNDVLQSRGFYTRYNLNGSQLPFGAYSAALARIETYGLERVEILKGPASVMYGQGLPGGLVNMLSKRPSFEPLHEVQLQTGSHDRAQGAFDVSGPLDEAETLAYRLTGLARNADGRIDHGYDERRFIAPALTWQPSEDTQLTLFSHYQKDDTLSDYHPLPARGTLRSNPNGRLPVTRYTGEPGFDGYEREQYALGYNFSHRLNDTWTLRQNLQSNHVKVDTKASPSFMLDASGRQLSRVATHGEGEATSLTVDSNAQAEFATGALRHTALVGVDYLHLDDRYEFASNLYDTPIDIYDPVYGQPVPDLIPRIDYRQRTEQVGVYAQDQLKYDNWILTLGLRYDDASSRTRNQLPGISKARQDDSKVTGRIGLAYVFDNGMTPYLSYATSFDPTAGTDFSGQAFKPTTGEQYELGVKYQPPGSDSLITVSAFQLTQENVLTPDPINNGFNEQTGEIRVRGIELEGKTSLGRQLDLIASYAYMDSEVTRANPSASGATLEGNERIQVPAHQASAWLDYTLADGPLAGAGAGVGVRYQSKSYGDAENTLEMPGRTLVDAAVHYDLGRASASLDGLDLRVTASNLLDKRYVSYCQGELQCYYGQGRTALATLTYRW</sequence>
<evidence type="ECO:0000256" key="1">
    <source>
        <dbReference type="ARBA" id="ARBA00004571"/>
    </source>
</evidence>
<dbReference type="AlphaFoldDB" id="A0A4Q9QMF8"/>
<dbReference type="InterPro" id="IPR036942">
    <property type="entry name" value="Beta-barrel_TonB_sf"/>
</dbReference>
<dbReference type="GO" id="GO:0015891">
    <property type="term" value="P:siderophore transport"/>
    <property type="evidence" value="ECO:0007669"/>
    <property type="project" value="InterPro"/>
</dbReference>
<keyword evidence="9" id="KW-0862">Zinc</keyword>
<evidence type="ECO:0000256" key="15">
    <source>
        <dbReference type="ARBA" id="ARBA00023170"/>
    </source>
</evidence>
<dbReference type="Gene3D" id="2.170.130.10">
    <property type="entry name" value="TonB-dependent receptor, plug domain"/>
    <property type="match status" value="1"/>
</dbReference>
<reference evidence="23 24" key="1">
    <citation type="submission" date="2018-06" db="EMBL/GenBank/DDBJ databases">
        <title>Three novel Pseudomonas species isolated from symptomatic oak.</title>
        <authorList>
            <person name="Bueno-Gonzalez V."/>
            <person name="Brady C."/>
        </authorList>
    </citation>
    <scope>NUCLEOTIDE SEQUENCE [LARGE SCALE GENOMIC DNA]</scope>
    <source>
        <strain evidence="23 24">P9A</strain>
    </source>
</reference>
<accession>A0A4Q9QMF8</accession>